<dbReference type="EMBL" id="JAWLNX010000040">
    <property type="protein sequence ID" value="MEB3372264.1"/>
    <property type="molecule type" value="Genomic_DNA"/>
</dbReference>
<keyword evidence="2" id="KW-1185">Reference proteome</keyword>
<name>A0ABU6AL24_9PSEU</name>
<protein>
    <submittedName>
        <fullName evidence="1">Uncharacterized protein</fullName>
    </submittedName>
</protein>
<gene>
    <name evidence="1" type="ORF">R4I43_33175</name>
</gene>
<reference evidence="1 2" key="1">
    <citation type="submission" date="2023-10" db="EMBL/GenBank/DDBJ databases">
        <title>Saccharopolyspora sp. nov., isolated from mangrove soil.</title>
        <authorList>
            <person name="Lu Y."/>
            <person name="Liu W."/>
        </authorList>
    </citation>
    <scope>NUCLEOTIDE SEQUENCE [LARGE SCALE GENOMIC DNA]</scope>
    <source>
        <strain evidence="1 2">S2-29</strain>
    </source>
</reference>
<comment type="caution">
    <text evidence="1">The sequence shown here is derived from an EMBL/GenBank/DDBJ whole genome shotgun (WGS) entry which is preliminary data.</text>
</comment>
<proteinExistence type="predicted"/>
<dbReference type="Proteomes" id="UP001327093">
    <property type="component" value="Unassembled WGS sequence"/>
</dbReference>
<organism evidence="1 2">
    <name type="scientific">Saccharopolyspora mangrovi</name>
    <dbReference type="NCBI Taxonomy" id="3082379"/>
    <lineage>
        <taxon>Bacteria</taxon>
        <taxon>Bacillati</taxon>
        <taxon>Actinomycetota</taxon>
        <taxon>Actinomycetes</taxon>
        <taxon>Pseudonocardiales</taxon>
        <taxon>Pseudonocardiaceae</taxon>
        <taxon>Saccharopolyspora</taxon>
    </lineage>
</organism>
<evidence type="ECO:0000313" key="2">
    <source>
        <dbReference type="Proteomes" id="UP001327093"/>
    </source>
</evidence>
<accession>A0ABU6AL24</accession>
<dbReference type="RefSeq" id="WP_324269686.1">
    <property type="nucleotide sequence ID" value="NZ_JAWLNX010000040.1"/>
</dbReference>
<sequence>MSMPMWLLPQRDPKPEVYRPSAGLWKPAALRAFSSAARCASAAARAA</sequence>
<evidence type="ECO:0000313" key="1">
    <source>
        <dbReference type="EMBL" id="MEB3372264.1"/>
    </source>
</evidence>